<evidence type="ECO:0008006" key="3">
    <source>
        <dbReference type="Google" id="ProtNLM"/>
    </source>
</evidence>
<evidence type="ECO:0000313" key="1">
    <source>
        <dbReference type="EMBL" id="MBB5722528.1"/>
    </source>
</evidence>
<organism evidence="1 2">
    <name type="scientific">Yoonia ponticola</name>
    <dbReference type="NCBI Taxonomy" id="1524255"/>
    <lineage>
        <taxon>Bacteria</taxon>
        <taxon>Pseudomonadati</taxon>
        <taxon>Pseudomonadota</taxon>
        <taxon>Alphaproteobacteria</taxon>
        <taxon>Rhodobacterales</taxon>
        <taxon>Paracoccaceae</taxon>
        <taxon>Yoonia</taxon>
    </lineage>
</organism>
<evidence type="ECO:0000313" key="2">
    <source>
        <dbReference type="Proteomes" id="UP000535415"/>
    </source>
</evidence>
<name>A0A7W9EY92_9RHOB</name>
<proteinExistence type="predicted"/>
<dbReference type="Proteomes" id="UP000535415">
    <property type="component" value="Unassembled WGS sequence"/>
</dbReference>
<gene>
    <name evidence="1" type="ORF">FHS72_002154</name>
</gene>
<accession>A0A7W9EY92</accession>
<keyword evidence="2" id="KW-1185">Reference proteome</keyword>
<protein>
    <recommendedName>
        <fullName evidence="3">CopG family transcriptional regulator</fullName>
    </recommendedName>
</protein>
<comment type="caution">
    <text evidence="1">The sequence shown here is derived from an EMBL/GenBank/DDBJ whole genome shotgun (WGS) entry which is preliminary data.</text>
</comment>
<sequence length="70" mass="8158">MPKRFRMTRRFPAAMTEDGYRKLTRFADDAGLNRAEALSFMFENLDKLLDADEVPSRLRKFKLTMDGGKL</sequence>
<dbReference type="RefSeq" id="WP_183528865.1">
    <property type="nucleotide sequence ID" value="NZ_JACIJM010000005.1"/>
</dbReference>
<dbReference type="EMBL" id="JACIJM010000005">
    <property type="protein sequence ID" value="MBB5722528.1"/>
    <property type="molecule type" value="Genomic_DNA"/>
</dbReference>
<reference evidence="1 2" key="1">
    <citation type="submission" date="2020-08" db="EMBL/GenBank/DDBJ databases">
        <title>Genomic Encyclopedia of Type Strains, Phase IV (KMG-IV): sequencing the most valuable type-strain genomes for metagenomic binning, comparative biology and taxonomic classification.</title>
        <authorList>
            <person name="Goeker M."/>
        </authorList>
    </citation>
    <scope>NUCLEOTIDE SEQUENCE [LARGE SCALE GENOMIC DNA]</scope>
    <source>
        <strain evidence="1 2">DSM 101064</strain>
    </source>
</reference>
<dbReference type="AlphaFoldDB" id="A0A7W9EY92"/>